<protein>
    <recommendedName>
        <fullName evidence="3">RNase III domain-containing protein</fullName>
    </recommendedName>
</protein>
<dbReference type="AlphaFoldDB" id="A0AAN9V1R3"/>
<proteinExistence type="predicted"/>
<dbReference type="InterPro" id="IPR036389">
    <property type="entry name" value="RNase_III_sf"/>
</dbReference>
<dbReference type="Proteomes" id="UP001320420">
    <property type="component" value="Unassembled WGS sequence"/>
</dbReference>
<evidence type="ECO:0000313" key="2">
    <source>
        <dbReference type="Proteomes" id="UP001320420"/>
    </source>
</evidence>
<dbReference type="GO" id="GO:0004525">
    <property type="term" value="F:ribonuclease III activity"/>
    <property type="evidence" value="ECO:0007669"/>
    <property type="project" value="InterPro"/>
</dbReference>
<dbReference type="InterPro" id="IPR000999">
    <property type="entry name" value="RNase_III_dom"/>
</dbReference>
<organism evidence="1 2">
    <name type="scientific">Diatrype stigma</name>
    <dbReference type="NCBI Taxonomy" id="117547"/>
    <lineage>
        <taxon>Eukaryota</taxon>
        <taxon>Fungi</taxon>
        <taxon>Dikarya</taxon>
        <taxon>Ascomycota</taxon>
        <taxon>Pezizomycotina</taxon>
        <taxon>Sordariomycetes</taxon>
        <taxon>Xylariomycetidae</taxon>
        <taxon>Xylariales</taxon>
        <taxon>Diatrypaceae</taxon>
        <taxon>Diatrype</taxon>
    </lineage>
</organism>
<dbReference type="CDD" id="cd00593">
    <property type="entry name" value="RIBOc"/>
    <property type="match status" value="1"/>
</dbReference>
<dbReference type="SUPFAM" id="SSF69065">
    <property type="entry name" value="RNase III domain-like"/>
    <property type="match status" value="1"/>
</dbReference>
<comment type="caution">
    <text evidence="1">The sequence shown here is derived from an EMBL/GenBank/DDBJ whole genome shotgun (WGS) entry which is preliminary data.</text>
</comment>
<accession>A0AAN9V1R3</accession>
<reference evidence="1 2" key="1">
    <citation type="submission" date="2024-02" db="EMBL/GenBank/DDBJ databases">
        <title>De novo assembly and annotation of 12 fungi associated with fruit tree decline syndrome in Ontario, Canada.</title>
        <authorList>
            <person name="Sulman M."/>
            <person name="Ellouze W."/>
            <person name="Ilyukhin E."/>
        </authorList>
    </citation>
    <scope>NUCLEOTIDE SEQUENCE [LARGE SCALE GENOMIC DNA]</scope>
    <source>
        <strain evidence="1 2">M11/M66-122</strain>
    </source>
</reference>
<name>A0AAN9V1R3_9PEZI</name>
<keyword evidence="2" id="KW-1185">Reference proteome</keyword>
<sequence length="220" mass="23655">MIGIPQKCTVRCLRRRRLVPGPSSKGVRPHFFFRNLSSNSTPPVLPPSTEVVETDTALPLLPLLPPPPPEPSPEEVKAALAAAKLEAAQIAIGYRFKQPALLWEALQAAGSSVTLPEGNKQLAVVGDKLLGFHLALIGRERGEDTKEMTYRISTQAGNQHLHDVCDAAGLTPCIHHSASEKSKFMIGPKTKTATVEAVIAAVHFDSGMEAALAVIRHLKI</sequence>
<evidence type="ECO:0008006" key="3">
    <source>
        <dbReference type="Google" id="ProtNLM"/>
    </source>
</evidence>
<dbReference type="EMBL" id="JAKJXP020000033">
    <property type="protein sequence ID" value="KAK7752909.1"/>
    <property type="molecule type" value="Genomic_DNA"/>
</dbReference>
<dbReference type="Gene3D" id="1.10.1520.10">
    <property type="entry name" value="Ribonuclease III domain"/>
    <property type="match status" value="1"/>
</dbReference>
<dbReference type="GO" id="GO:0006396">
    <property type="term" value="P:RNA processing"/>
    <property type="evidence" value="ECO:0007669"/>
    <property type="project" value="InterPro"/>
</dbReference>
<gene>
    <name evidence="1" type="ORF">SLS62_005068</name>
</gene>
<evidence type="ECO:0000313" key="1">
    <source>
        <dbReference type="EMBL" id="KAK7752909.1"/>
    </source>
</evidence>